<keyword evidence="7" id="KW-0010">Activator</keyword>
<dbReference type="Pfam" id="PF25326">
    <property type="entry name" value="ARM_SRB8"/>
    <property type="match status" value="1"/>
</dbReference>
<evidence type="ECO:0000256" key="8">
    <source>
        <dbReference type="ARBA" id="ARBA00023163"/>
    </source>
</evidence>
<feature type="compositionally biased region" description="Polar residues" evidence="12">
    <location>
        <begin position="7"/>
        <end position="18"/>
    </location>
</feature>
<keyword evidence="6" id="KW-0805">Transcription regulation</keyword>
<evidence type="ECO:0000256" key="12">
    <source>
        <dbReference type="SAM" id="MobiDB-lite"/>
    </source>
</evidence>
<dbReference type="GO" id="GO:0003712">
    <property type="term" value="F:transcription coregulator activity"/>
    <property type="evidence" value="ECO:0007669"/>
    <property type="project" value="InterPro"/>
</dbReference>
<dbReference type="InterPro" id="IPR019035">
    <property type="entry name" value="Mediator_Med12"/>
</dbReference>
<dbReference type="Proteomes" id="UP000234275">
    <property type="component" value="Unassembled WGS sequence"/>
</dbReference>
<dbReference type="InterPro" id="IPR057344">
    <property type="entry name" value="ARM_SRB8"/>
</dbReference>
<feature type="region of interest" description="Disordered" evidence="12">
    <location>
        <begin position="1503"/>
        <end position="1552"/>
    </location>
</feature>
<dbReference type="SMART" id="SM01281">
    <property type="entry name" value="Med12"/>
    <property type="match status" value="1"/>
</dbReference>
<protein>
    <recommendedName>
        <fullName evidence="4">Mediator of RNA polymerase II transcription subunit 12</fullName>
    </recommendedName>
    <alternativeName>
        <fullName evidence="11">Mediator complex subunit 12</fullName>
    </alternativeName>
</protein>
<comment type="similarity">
    <text evidence="2">Belongs to the Mediator complex subunit 12 family.</text>
</comment>
<evidence type="ECO:0000313" key="14">
    <source>
        <dbReference type="EMBL" id="PLB52352.1"/>
    </source>
</evidence>
<evidence type="ECO:0000256" key="7">
    <source>
        <dbReference type="ARBA" id="ARBA00023159"/>
    </source>
</evidence>
<evidence type="ECO:0000256" key="3">
    <source>
        <dbReference type="ARBA" id="ARBA00011629"/>
    </source>
</evidence>
<dbReference type="GeneID" id="36558326"/>
<dbReference type="PANTHER" id="PTHR46567">
    <property type="entry name" value="MEDIATOR OF RNA POLYMERASE II TRANSCRIPTION SUBUNIT 12"/>
    <property type="match status" value="1"/>
</dbReference>
<comment type="subcellular location">
    <subcellularLocation>
        <location evidence="1">Nucleus</location>
    </subcellularLocation>
</comment>
<evidence type="ECO:0000256" key="1">
    <source>
        <dbReference type="ARBA" id="ARBA00004123"/>
    </source>
</evidence>
<feature type="region of interest" description="Disordered" evidence="12">
    <location>
        <begin position="128"/>
        <end position="200"/>
    </location>
</feature>
<evidence type="ECO:0000256" key="5">
    <source>
        <dbReference type="ARBA" id="ARBA00022491"/>
    </source>
</evidence>
<keyword evidence="15" id="KW-1185">Reference proteome</keyword>
<evidence type="ECO:0000256" key="2">
    <source>
        <dbReference type="ARBA" id="ARBA00010289"/>
    </source>
</evidence>
<dbReference type="GO" id="GO:0016592">
    <property type="term" value="C:mediator complex"/>
    <property type="evidence" value="ECO:0007669"/>
    <property type="project" value="InterPro"/>
</dbReference>
<dbReference type="EMBL" id="MSFO01000002">
    <property type="protein sequence ID" value="PLB52352.1"/>
    <property type="molecule type" value="Genomic_DNA"/>
</dbReference>
<gene>
    <name evidence="14" type="ORF">P170DRAFT_444360</name>
</gene>
<dbReference type="Pfam" id="PF09497">
    <property type="entry name" value="Med12"/>
    <property type="match status" value="1"/>
</dbReference>
<feature type="compositionally biased region" description="Polar residues" evidence="12">
    <location>
        <begin position="93"/>
        <end position="109"/>
    </location>
</feature>
<keyword evidence="5" id="KW-0678">Repressor</keyword>
<evidence type="ECO:0000259" key="13">
    <source>
        <dbReference type="SMART" id="SM01281"/>
    </source>
</evidence>
<sequence length="1606" mass="177542">MIPHSSAGVQSWANSMRPLNSGPGRVEAPQALGQPSDPQPEKLPMSVPPSQPRQPAVIDLTSAGGDARDREPPAKRLRLDLSAASAARDGSPASGSTGEARSTPGTATSKPPALAWRGRPVWSFQALISETPGGSGGGSAAGGVEIKEEDATDVAQGGKVSPPPLPVLPWKYAPPQQAGANAAKSRDSSPSKAVQTTPYHIEVPTVAPAIKGDKVADFSPWSGNHPEDVLNEQTAKQGHYDRTQVSQNESNTARPSLYAQLKHRSGLQMLSSVFSAALEKRQNHNMVNAPSTFKPPPRVTLTDNKREAWLRDLANPSVPLRKLSRTIPHGIRGKSLLDQCLSKWIPVSRAVWLAKCVGANEIRAFKRKGTSGALAVGLEAKWVRDWTATVQQFLEGVISVCGSSDWKLKMTYAVSLTARLFFERLLDHDQYLGWFLTSLETSSSNTVPVWLLMLGIYWDNIMRYRKRGRRLAEVLLAKLQRISKPEQVVPLRPLVDRLSLYIRRLVLEHTSSVILPKSWEKYKDLISSCLNMKDNVHKAIFQNLAERNARVQAPKCQQETTQRSPQQRVIHLFDSIRSTHEISSTSSECLKTIEDKSVLVSKLLEWTATPFRYGLCRVYTGVRLLRKWKMSGVDIDSYILSFLAGTKTNPALNMENIYHIISELVRSQTFSVGRYLQWLMARGVTSDFHPDTRQAISNDLYLLKQLPTARLPEHVRNLRNTLLYRAGISAAEEESTIEEIKASVAQRLPKIFGTEMSSLMPSEPQSADLTWAVKSEIGQWMRRGISVHYRESQRKFSGHSFLSGSSVSALTPVEFYNVRDILESFGDLSILADVLKQATNCDDNIVLASVADTINYHFDSLCVIGATTDLFRGLVESYARIKRLGTPSLDLVFSLIELGLRLPNEFNTVALLRQDLSRIENRSALAAPSPLSDSIPPSFSEIDRTYQGKLDQILSSGSGMDESTMDTVFNSLTKTLTCSGGEGKLSANETCRYLAYLRPFHPKHFDSMLVRWICGLFKSSAQGIMSRILPPLIGVGCVTIHAFLLLVKRLMQSDRVTAVVPNLSDLRMDLLDLLVPPQPEQGRCFDLVTYRFYLAQQEFLLKHPEETLEVIRDAIILIEQREQETGPHSKRDNLEKCAISLLQVMLTQDPPVVVQYCLQKFLGQQNLSTAVLQKATDHLLGSDSSRGPQDIPEAERIILMTDDFSLPFCQLKLQMLFNVESGEASKNGIVDVMFNAAVKESRSKGTNWVGLVGLMSQDAVRQIRERAEKEFLSVPMFEDPPEQDTSKDKSSSLETAKLYLAIVEKLAYSIPETGVPSVVPVIVDKMDALLHRLVTMQTNFNSLTVNSRGASAAHLVQARLTFERALAFWFSALLRMVVMHRAAFSSGSSLAPKPHGVQEQTRLLISIFCVSLARLPDNVLRLFPAADYFPHRVPSEGYRPCPGILLQTHALDVAASLIDVFPDESRQHCARFLKEKCPPFIQYQNDLRFLYLLGPMNDAPPLNITQPASLPSPAGGGSTPTPTPSGSLGGGPSAQQPPTPAPTGMPSGVPEGVNCVASQLRLQYRGRTMGPYPVRPWELLEDAAPIVGVNDTAVNLKYFDARRVRA</sequence>
<reference evidence="14 15" key="1">
    <citation type="submission" date="2016-12" db="EMBL/GenBank/DDBJ databases">
        <title>The genomes of Aspergillus section Nigri reveals drivers in fungal speciation.</title>
        <authorList>
            <consortium name="DOE Joint Genome Institute"/>
            <person name="Vesth T.C."/>
            <person name="Nybo J."/>
            <person name="Theobald S."/>
            <person name="Brandl J."/>
            <person name="Frisvad J.C."/>
            <person name="Nielsen K.F."/>
            <person name="Lyhne E.K."/>
            <person name="Kogle M.E."/>
            <person name="Kuo A."/>
            <person name="Riley R."/>
            <person name="Clum A."/>
            <person name="Nolan M."/>
            <person name="Lipzen A."/>
            <person name="Salamov A."/>
            <person name="Henrissat B."/>
            <person name="Wiebenga A."/>
            <person name="De Vries R.P."/>
            <person name="Grigoriev I.V."/>
            <person name="Mortensen U.H."/>
            <person name="Andersen M.R."/>
            <person name="Baker S.E."/>
        </authorList>
    </citation>
    <scope>NUCLEOTIDE SEQUENCE [LARGE SCALE GENOMIC DNA]</scope>
    <source>
        <strain evidence="14 15">IBT 23096</strain>
    </source>
</reference>
<feature type="domain" description="Mediator complex subunit Med12" evidence="13">
    <location>
        <begin position="292"/>
        <end position="355"/>
    </location>
</feature>
<evidence type="ECO:0000256" key="11">
    <source>
        <dbReference type="ARBA" id="ARBA00032010"/>
    </source>
</evidence>
<comment type="function">
    <text evidence="10">Component of the SRB8-11 complex. The SRB8-11 complex is a regulatory module of the Mediator complex which is itself involved in regulation of basal and activated RNA polymerase II-dependent transcription. The SRB8-11 complex may be involved in the transcriptional repression of a subset of genes regulated by Mediator. It may inhibit the association of the Mediator complex with RNA polymerase II to form the holoenzyme complex.</text>
</comment>
<dbReference type="RefSeq" id="XP_024707654.1">
    <property type="nucleotide sequence ID" value="XM_024850627.1"/>
</dbReference>
<keyword evidence="9" id="KW-0539">Nucleus</keyword>
<evidence type="ECO:0000256" key="4">
    <source>
        <dbReference type="ARBA" id="ARBA00019622"/>
    </source>
</evidence>
<evidence type="ECO:0000256" key="9">
    <source>
        <dbReference type="ARBA" id="ARBA00023242"/>
    </source>
</evidence>
<dbReference type="VEuPathDB" id="FungiDB:P170DRAFT_444360"/>
<dbReference type="GO" id="GO:0006357">
    <property type="term" value="P:regulation of transcription by RNA polymerase II"/>
    <property type="evidence" value="ECO:0007669"/>
    <property type="project" value="InterPro"/>
</dbReference>
<feature type="compositionally biased region" description="Low complexity" evidence="12">
    <location>
        <begin position="80"/>
        <end position="89"/>
    </location>
</feature>
<evidence type="ECO:0000256" key="6">
    <source>
        <dbReference type="ARBA" id="ARBA00023015"/>
    </source>
</evidence>
<keyword evidence="8" id="KW-0804">Transcription</keyword>
<feature type="region of interest" description="Disordered" evidence="12">
    <location>
        <begin position="1"/>
        <end position="115"/>
    </location>
</feature>
<organism evidence="14 15">
    <name type="scientific">Aspergillus steynii IBT 23096</name>
    <dbReference type="NCBI Taxonomy" id="1392250"/>
    <lineage>
        <taxon>Eukaryota</taxon>
        <taxon>Fungi</taxon>
        <taxon>Dikarya</taxon>
        <taxon>Ascomycota</taxon>
        <taxon>Pezizomycotina</taxon>
        <taxon>Eurotiomycetes</taxon>
        <taxon>Eurotiomycetidae</taxon>
        <taxon>Eurotiales</taxon>
        <taxon>Aspergillaceae</taxon>
        <taxon>Aspergillus</taxon>
        <taxon>Aspergillus subgen. Circumdati</taxon>
    </lineage>
</organism>
<dbReference type="STRING" id="1392250.A0A2I2GHJ4"/>
<evidence type="ECO:0000256" key="10">
    <source>
        <dbReference type="ARBA" id="ARBA00025661"/>
    </source>
</evidence>
<name>A0A2I2GHJ4_9EURO</name>
<proteinExistence type="inferred from homology"/>
<dbReference type="PANTHER" id="PTHR46567:SF1">
    <property type="entry name" value="MEDIATOR OF RNA POLYMERASE II TRANSCRIPTION SUBUNIT 12"/>
    <property type="match status" value="1"/>
</dbReference>
<dbReference type="OrthoDB" id="20828at2759"/>
<evidence type="ECO:0000313" key="15">
    <source>
        <dbReference type="Proteomes" id="UP000234275"/>
    </source>
</evidence>
<accession>A0A2I2GHJ4</accession>
<comment type="subunit">
    <text evidence="3">Component of the SRB8-11 complex, which itself associates with the Mediator complex.</text>
</comment>
<comment type="caution">
    <text evidence="14">The sequence shown here is derived from an EMBL/GenBank/DDBJ whole genome shotgun (WGS) entry which is preliminary data.</text>
</comment>
<feature type="compositionally biased region" description="Basic and acidic residues" evidence="12">
    <location>
        <begin position="66"/>
        <end position="79"/>
    </location>
</feature>